<proteinExistence type="predicted"/>
<reference evidence="2 3" key="1">
    <citation type="submission" date="2018-04" db="EMBL/GenBank/DDBJ databases">
        <authorList>
            <person name="Zhang X."/>
            <person name="Yuan J."/>
            <person name="Li F."/>
            <person name="Xiang J."/>
        </authorList>
    </citation>
    <scope>NUCLEOTIDE SEQUENCE [LARGE SCALE GENOMIC DNA]</scope>
    <source>
        <tissue evidence="2">Muscle</tissue>
    </source>
</reference>
<dbReference type="OrthoDB" id="10465602at2759"/>
<dbReference type="Proteomes" id="UP000283509">
    <property type="component" value="Unassembled WGS sequence"/>
</dbReference>
<gene>
    <name evidence="2" type="ORF">C7M84_020833</name>
</gene>
<feature type="compositionally biased region" description="Basic residues" evidence="1">
    <location>
        <begin position="248"/>
        <end position="258"/>
    </location>
</feature>
<feature type="region of interest" description="Disordered" evidence="1">
    <location>
        <begin position="350"/>
        <end position="420"/>
    </location>
</feature>
<evidence type="ECO:0000313" key="2">
    <source>
        <dbReference type="EMBL" id="ROT61388.1"/>
    </source>
</evidence>
<feature type="region of interest" description="Disordered" evidence="1">
    <location>
        <begin position="202"/>
        <end position="259"/>
    </location>
</feature>
<evidence type="ECO:0000313" key="3">
    <source>
        <dbReference type="Proteomes" id="UP000283509"/>
    </source>
</evidence>
<dbReference type="EMBL" id="QCYY01004196">
    <property type="protein sequence ID" value="ROT61388.1"/>
    <property type="molecule type" value="Genomic_DNA"/>
</dbReference>
<dbReference type="AlphaFoldDB" id="A0A3R7PW75"/>
<accession>A0A3R7PW75</accession>
<sequence length="420" mass="43587">MGPASPPSSPELRRAWNVVGVPVVSPSGSCTPSGRSPAPSPVPRPLPAAAEPDSIYDNLVVRQPPLSTPTSRSPPTASIPPTAQRTGAAAAHRQGPPATPPPRKVTQSPIVGKPPSPPMQRRGASRSPTPPPAWAQQGIPPRAQYVPYYPPPDAHCGGCWVPVWGSSPQLYQPPGSTPVYPAYVYHAPPAGVICEARSRSCERLPARPSPPSSPRSGRRSASPWRGGSPSPAGARHSPSPDPVSGRPPRPRRPPMRKSKTVEVGCLGVGLQQSSSAPVGGASEPTPLPAHSITYLQGPPAPGVPSNHVYIHALNHQGAPPYRSCSQGRQQHIPSFDTIHEQLGKVANGFHEPRASDASAPAAGGSGPGAPRAPSPAGSSCNSSSVSVGSPGVARLEQSQISKPKDRLISRGRMGEGWGWR</sequence>
<feature type="compositionally biased region" description="Low complexity" evidence="1">
    <location>
        <begin position="219"/>
        <end position="234"/>
    </location>
</feature>
<feature type="compositionally biased region" description="Low complexity" evidence="1">
    <location>
        <begin position="355"/>
        <end position="393"/>
    </location>
</feature>
<reference evidence="2 3" key="2">
    <citation type="submission" date="2019-01" db="EMBL/GenBank/DDBJ databases">
        <title>The decoding of complex shrimp genome reveals the adaptation for benthos swimmer, frequently molting mechanism and breeding impact on genome.</title>
        <authorList>
            <person name="Sun Y."/>
            <person name="Gao Y."/>
            <person name="Yu Y."/>
        </authorList>
    </citation>
    <scope>NUCLEOTIDE SEQUENCE [LARGE SCALE GENOMIC DNA]</scope>
    <source>
        <tissue evidence="2">Muscle</tissue>
    </source>
</reference>
<feature type="compositionally biased region" description="Low complexity" evidence="1">
    <location>
        <begin position="22"/>
        <end position="37"/>
    </location>
</feature>
<organism evidence="2 3">
    <name type="scientific">Penaeus vannamei</name>
    <name type="common">Whiteleg shrimp</name>
    <name type="synonym">Litopenaeus vannamei</name>
    <dbReference type="NCBI Taxonomy" id="6689"/>
    <lineage>
        <taxon>Eukaryota</taxon>
        <taxon>Metazoa</taxon>
        <taxon>Ecdysozoa</taxon>
        <taxon>Arthropoda</taxon>
        <taxon>Crustacea</taxon>
        <taxon>Multicrustacea</taxon>
        <taxon>Malacostraca</taxon>
        <taxon>Eumalacostraca</taxon>
        <taxon>Eucarida</taxon>
        <taxon>Decapoda</taxon>
        <taxon>Dendrobranchiata</taxon>
        <taxon>Penaeoidea</taxon>
        <taxon>Penaeidae</taxon>
        <taxon>Penaeus</taxon>
    </lineage>
</organism>
<evidence type="ECO:0000256" key="1">
    <source>
        <dbReference type="SAM" id="MobiDB-lite"/>
    </source>
</evidence>
<protein>
    <submittedName>
        <fullName evidence="2">Uncharacterized protein</fullName>
    </submittedName>
</protein>
<name>A0A3R7PW75_PENVA</name>
<feature type="compositionally biased region" description="Low complexity" evidence="1">
    <location>
        <begin position="64"/>
        <end position="82"/>
    </location>
</feature>
<comment type="caution">
    <text evidence="2">The sequence shown here is derived from an EMBL/GenBank/DDBJ whole genome shotgun (WGS) entry which is preliminary data.</text>
</comment>
<keyword evidence="3" id="KW-1185">Reference proteome</keyword>
<feature type="region of interest" description="Disordered" evidence="1">
    <location>
        <begin position="22"/>
        <end position="147"/>
    </location>
</feature>